<dbReference type="InterPro" id="IPR000639">
    <property type="entry name" value="Epox_hydrolase-like"/>
</dbReference>
<reference evidence="3 4" key="1">
    <citation type="submission" date="2020-09" db="EMBL/GenBank/DDBJ databases">
        <title>Roseomonas.</title>
        <authorList>
            <person name="Zhu W."/>
        </authorList>
    </citation>
    <scope>NUCLEOTIDE SEQUENCE [LARGE SCALE GENOMIC DNA]</scope>
    <source>
        <strain evidence="3 4">1311</strain>
    </source>
</reference>
<dbReference type="GO" id="GO:0016787">
    <property type="term" value="F:hydrolase activity"/>
    <property type="evidence" value="ECO:0007669"/>
    <property type="project" value="UniProtKB-KW"/>
</dbReference>
<evidence type="ECO:0000313" key="4">
    <source>
        <dbReference type="Proteomes" id="UP001518990"/>
    </source>
</evidence>
<accession>A0ABS3K6Z4</accession>
<dbReference type="Pfam" id="PF00561">
    <property type="entry name" value="Abhydrolase_1"/>
    <property type="match status" value="1"/>
</dbReference>
<dbReference type="PRINTS" id="PR00412">
    <property type="entry name" value="EPOXHYDRLASE"/>
</dbReference>
<organism evidence="3 4">
    <name type="scientific">Roseomonas marmotae</name>
    <dbReference type="NCBI Taxonomy" id="2768161"/>
    <lineage>
        <taxon>Bacteria</taxon>
        <taxon>Pseudomonadati</taxon>
        <taxon>Pseudomonadota</taxon>
        <taxon>Alphaproteobacteria</taxon>
        <taxon>Acetobacterales</taxon>
        <taxon>Roseomonadaceae</taxon>
        <taxon>Roseomonas</taxon>
    </lineage>
</organism>
<dbReference type="Gene3D" id="3.40.50.1820">
    <property type="entry name" value="alpha/beta hydrolase"/>
    <property type="match status" value="1"/>
</dbReference>
<name>A0ABS3K6Z4_9PROT</name>
<dbReference type="InterPro" id="IPR029058">
    <property type="entry name" value="AB_hydrolase_fold"/>
</dbReference>
<protein>
    <submittedName>
        <fullName evidence="3">Alpha/beta hydrolase</fullName>
    </submittedName>
</protein>
<keyword evidence="1 3" id="KW-0378">Hydrolase</keyword>
<dbReference type="PANTHER" id="PTHR43329">
    <property type="entry name" value="EPOXIDE HYDROLASE"/>
    <property type="match status" value="1"/>
</dbReference>
<dbReference type="EMBL" id="JACTNF010000001">
    <property type="protein sequence ID" value="MBO1073226.1"/>
    <property type="molecule type" value="Genomic_DNA"/>
</dbReference>
<keyword evidence="4" id="KW-1185">Reference proteome</keyword>
<dbReference type="RefSeq" id="WP_207444836.1">
    <property type="nucleotide sequence ID" value="NZ_CP061091.1"/>
</dbReference>
<evidence type="ECO:0000259" key="2">
    <source>
        <dbReference type="Pfam" id="PF00561"/>
    </source>
</evidence>
<evidence type="ECO:0000313" key="3">
    <source>
        <dbReference type="EMBL" id="MBO1073226.1"/>
    </source>
</evidence>
<proteinExistence type="predicted"/>
<gene>
    <name evidence="3" type="ORF">IAI60_01240</name>
</gene>
<dbReference type="InterPro" id="IPR000073">
    <property type="entry name" value="AB_hydrolase_1"/>
</dbReference>
<comment type="caution">
    <text evidence="3">The sequence shown here is derived from an EMBL/GenBank/DDBJ whole genome shotgun (WGS) entry which is preliminary data.</text>
</comment>
<sequence length="298" mass="33043">MLRSIDAGVLNVVFEEHGSPDGWPVLLMHGFPYDAHAYDAVAPILAAAGARVIVPWLRGYGPTRFLSPATPRSGEQAALGKDLLDLLDALRIRSAMLAGYDWGGRAACIVSALWPERVQGLVSQNGYNIQNIAQSGEPQAPENEMRLWYQYYFHSERGRRGLAENRREFCRLLWRLWSPKWRFDDATFERTAESFDNPAFVEVVIHSYRHRFGLVAGDPALLPVEHRLATQPPITVPAITLDGDADGVLALGGTAKHAPRFTGPHEHRVLRDGGHNLPQEMPEAFAAAILELRGRLAA</sequence>
<dbReference type="Proteomes" id="UP001518990">
    <property type="component" value="Unassembled WGS sequence"/>
</dbReference>
<feature type="domain" description="AB hydrolase-1" evidence="2">
    <location>
        <begin position="24"/>
        <end position="213"/>
    </location>
</feature>
<evidence type="ECO:0000256" key="1">
    <source>
        <dbReference type="ARBA" id="ARBA00022801"/>
    </source>
</evidence>
<dbReference type="SUPFAM" id="SSF53474">
    <property type="entry name" value="alpha/beta-Hydrolases"/>
    <property type="match status" value="1"/>
</dbReference>